<feature type="region of interest" description="Disordered" evidence="4">
    <location>
        <begin position="696"/>
        <end position="727"/>
    </location>
</feature>
<dbReference type="Pfam" id="PF00959">
    <property type="entry name" value="Phage_lysozyme"/>
    <property type="match status" value="1"/>
</dbReference>
<evidence type="ECO:0000256" key="2">
    <source>
        <dbReference type="ARBA" id="ARBA00022638"/>
    </source>
</evidence>
<dbReference type="Gene3D" id="1.10.530.40">
    <property type="match status" value="1"/>
</dbReference>
<dbReference type="PANTHER" id="PTHR37406:SF1">
    <property type="entry name" value="T4-TYPE LYSOZYME 1-RELATED"/>
    <property type="match status" value="1"/>
</dbReference>
<feature type="region of interest" description="Disordered" evidence="4">
    <location>
        <begin position="453"/>
        <end position="473"/>
    </location>
</feature>
<keyword evidence="1 3" id="KW-0929">Antimicrobial</keyword>
<dbReference type="InterPro" id="IPR011055">
    <property type="entry name" value="Dup_hybrid_motif"/>
</dbReference>
<sequence length="894" mass="97069">MADSNNSKSQAFANNQKARFNPQFVQLATVMDNRDPTRTGKLKVWVQNSQSDRDSKGSWLTASYLSPFAGRTPGTPGAESYQQFPKGYGFWAVPPDVGTTVAIFFANGNIHDCWWFACGYDDRMNTMVPGSATQKLPNSGYDMAVPITDYDRNTLQTQLDQKYVNVPLVEGLKKQNLLYDEQKGVPNRSSTRQTISTVYGLSSPRGNSFIVDDGFTDAELTAPSWDDDPDSYQDTQFNNPVNDTKVGQRKNEGIVLRTRSGAQFLLSESDGNVFLINRDGTARFEMTPDGQITVHSDKSITIRTDEDFNLSVARDMNVEIGRNLNVHTQADTKLNLVGKLDAIVNGQVVINTGADLRLVAAASIRVQSGSSTNITSGENTAIKTGSTMDVTAPTSINLTGGGTNFTIAGTVDSSSQINAPDFVSPSVNLNGHIHYHESFSAPDNHSNAMAAPVNGGGANNAKAAAEPQPANDVAPVAPTQQAQETVQYINSTTEVGQVLTQDLVVSDRGEDDTTVQSYTTTYEGLQLFMPCTGTIREFGYWGKGVPTQSGSTTNRNGWIIQAKGDVVAPEGGLVTKMANGGLIITHPIGYKSIFYDITVTVNNKDTVTKGQKIGTANGVFEYEIRLQSANIYGFSGTVDPGLFFSTVTGKGKDCANKSLTIGKPSNPNPKPATGYSPDSNELVVITTVNSIGSVYSQRGSRHVPRRTAGTKQNRNTSANTPPEDLSNLDKTAVDWKVTASDAKLIEEVKEFEGTIQYQTAVGYYRNGRFWIYKDSLGYPTIGYGHLITASDNFGGGIDEAQADALLQKDLVRTVRDAQSIYAQYNMKTPYICQIVLTEMCFQMGKGKVLKFKNTLAAMARGDYKAAAAGIRNSAWYRQTPRRAEVMARRVESCQ</sequence>
<keyword evidence="3" id="KW-0326">Glycosidase</keyword>
<evidence type="ECO:0000256" key="3">
    <source>
        <dbReference type="RuleBase" id="RU003788"/>
    </source>
</evidence>
<comment type="similarity">
    <text evidence="3">Belongs to the glycosyl hydrolase 24 family.</text>
</comment>
<keyword evidence="3" id="KW-0378">Hydrolase</keyword>
<organism evidence="5 6">
    <name type="scientific">Pectobacterium phage vB_PcaM_CBB</name>
    <dbReference type="NCBI Taxonomy" id="2772511"/>
    <lineage>
        <taxon>Viruses</taxon>
        <taxon>Duplodnaviria</taxon>
        <taxon>Heunggongvirae</taxon>
        <taxon>Uroviricota</taxon>
        <taxon>Caudoviricetes</taxon>
        <taxon>Mimasvirus</taxon>
        <taxon>Mimasvirus CBB</taxon>
    </lineage>
</organism>
<dbReference type="InterPro" id="IPR023346">
    <property type="entry name" value="Lysozyme-like_dom_sf"/>
</dbReference>
<evidence type="ECO:0000313" key="6">
    <source>
        <dbReference type="Proteomes" id="UP000223891"/>
    </source>
</evidence>
<dbReference type="PANTHER" id="PTHR37406">
    <property type="entry name" value="T4-TYPE LYSOZYME 1-RELATED"/>
    <property type="match status" value="1"/>
</dbReference>
<dbReference type="EMBL" id="KU574722">
    <property type="protein sequence ID" value="AMM43805.1"/>
    <property type="molecule type" value="Genomic_DNA"/>
</dbReference>
<dbReference type="InterPro" id="IPR023347">
    <property type="entry name" value="Lysozyme_dom_sf"/>
</dbReference>
<proteinExistence type="inferred from homology"/>
<dbReference type="GO" id="GO:0016998">
    <property type="term" value="P:cell wall macromolecule catabolic process"/>
    <property type="evidence" value="ECO:0007669"/>
    <property type="project" value="InterPro"/>
</dbReference>
<comment type="catalytic activity">
    <reaction evidence="3">
        <text>Hydrolysis of (1-&gt;4)-beta-linkages between N-acetylmuramic acid and N-acetyl-D-glucosamine residues in a peptidoglycan and between N-acetyl-D-glucosamine residues in chitodextrins.</text>
        <dbReference type="EC" id="3.2.1.17"/>
    </reaction>
</comment>
<dbReference type="SUPFAM" id="SSF69349">
    <property type="entry name" value="Phage fibre proteins"/>
    <property type="match status" value="1"/>
</dbReference>
<reference evidence="6" key="1">
    <citation type="submission" date="2016-01" db="EMBL/GenBank/DDBJ databases">
        <title>Isolation and Characterization of Enterobacteria phage CBB.</title>
        <authorList>
            <person name="Buttimer C.T.H."/>
            <person name="Hendrix H."/>
            <person name="Alexandre H."/>
            <person name="O'Mahony J."/>
            <person name="Lavigne R."/>
            <person name="Coffey A."/>
        </authorList>
    </citation>
    <scope>NUCLEOTIDE SEQUENCE [LARGE SCALE GENOMIC DNA]</scope>
</reference>
<dbReference type="GO" id="GO:0042742">
    <property type="term" value="P:defense response to bacterium"/>
    <property type="evidence" value="ECO:0007669"/>
    <property type="project" value="UniProtKB-KW"/>
</dbReference>
<accession>A0A1L2CUV5</accession>
<name>A0A1L2CUV5_9CAUD</name>
<evidence type="ECO:0000313" key="5">
    <source>
        <dbReference type="EMBL" id="AMM43805.1"/>
    </source>
</evidence>
<dbReference type="SUPFAM" id="SSF69255">
    <property type="entry name" value="gp5 N-terminal domain-like"/>
    <property type="match status" value="1"/>
</dbReference>
<dbReference type="SUPFAM" id="SSF53955">
    <property type="entry name" value="Lysozyme-like"/>
    <property type="match status" value="1"/>
</dbReference>
<dbReference type="InterPro" id="IPR002196">
    <property type="entry name" value="Glyco_hydro_24"/>
</dbReference>
<dbReference type="Proteomes" id="UP000223891">
    <property type="component" value="Segment"/>
</dbReference>
<evidence type="ECO:0000256" key="4">
    <source>
        <dbReference type="SAM" id="MobiDB-lite"/>
    </source>
</evidence>
<gene>
    <name evidence="5" type="ORF">CBB_240</name>
</gene>
<dbReference type="EC" id="3.2.1.17" evidence="3"/>
<feature type="compositionally biased region" description="Polar residues" evidence="4">
    <location>
        <begin position="709"/>
        <end position="720"/>
    </location>
</feature>
<keyword evidence="2 3" id="KW-0081">Bacteriolytic enzyme</keyword>
<dbReference type="GO" id="GO:0009253">
    <property type="term" value="P:peptidoglycan catabolic process"/>
    <property type="evidence" value="ECO:0007669"/>
    <property type="project" value="InterPro"/>
</dbReference>
<dbReference type="GO" id="GO:0031640">
    <property type="term" value="P:killing of cells of another organism"/>
    <property type="evidence" value="ECO:0007669"/>
    <property type="project" value="UniProtKB-KW"/>
</dbReference>
<dbReference type="InterPro" id="IPR052619">
    <property type="entry name" value="Phage_lysozyme-like"/>
</dbReference>
<evidence type="ECO:0000256" key="1">
    <source>
        <dbReference type="ARBA" id="ARBA00022529"/>
    </source>
</evidence>
<dbReference type="GO" id="GO:0003796">
    <property type="term" value="F:lysozyme activity"/>
    <property type="evidence" value="ECO:0007669"/>
    <property type="project" value="UniProtKB-EC"/>
</dbReference>
<protein>
    <recommendedName>
        <fullName evidence="3">Lysozyme</fullName>
        <ecNumber evidence="3">3.2.1.17</ecNumber>
    </recommendedName>
</protein>
<feature type="region of interest" description="Disordered" evidence="4">
    <location>
        <begin position="658"/>
        <end position="678"/>
    </location>
</feature>
<dbReference type="CDD" id="cd12797">
    <property type="entry name" value="M23_peptidase"/>
    <property type="match status" value="1"/>
</dbReference>
<feature type="compositionally biased region" description="Low complexity" evidence="4">
    <location>
        <begin position="453"/>
        <end position="471"/>
    </location>
</feature>
<dbReference type="Gene3D" id="2.70.70.10">
    <property type="entry name" value="Glucose Permease (Domain IIA)"/>
    <property type="match status" value="1"/>
</dbReference>
<keyword evidence="6" id="KW-1185">Reference proteome</keyword>